<dbReference type="HAMAP" id="MF_02227">
    <property type="entry name" value="RPE"/>
    <property type="match status" value="1"/>
</dbReference>
<comment type="catalytic activity">
    <reaction evidence="1 10 11">
        <text>D-ribulose 5-phosphate = D-xylulose 5-phosphate</text>
        <dbReference type="Rhea" id="RHEA:13677"/>
        <dbReference type="ChEBI" id="CHEBI:57737"/>
        <dbReference type="ChEBI" id="CHEBI:58121"/>
        <dbReference type="EC" id="5.1.3.1"/>
    </reaction>
</comment>
<comment type="cofactor">
    <cofactor evidence="10">
        <name>a divalent metal cation</name>
        <dbReference type="ChEBI" id="CHEBI:60240"/>
    </cofactor>
    <text evidence="10">Binds 1 divalent metal cation per subunit.</text>
</comment>
<feature type="active site" description="Proton donor" evidence="10">
    <location>
        <position position="174"/>
    </location>
</feature>
<sequence>MIKIAPSILSADFARLGEEIKDVEKGGADYIHVDVMDGHFVPNITIGPLIVEAIRPITSLTLDVHLMIEQPDRYIPEFAKAGADIITVHVEACPHLHRTIQLIRSFGIKAGVVLNPHTPVSTIQHVLEDIDMVLLMTVNPGFGGQSFIHAVLPKIQEVSRMVRERGLQVDIEVDGGVNAETARLCVEAGANVLVAGSAIYNEKDRAQAIRVIRGES</sequence>
<evidence type="ECO:0000313" key="13">
    <source>
        <dbReference type="Proteomes" id="UP001589609"/>
    </source>
</evidence>
<dbReference type="Proteomes" id="UP001589609">
    <property type="component" value="Unassembled WGS sequence"/>
</dbReference>
<keyword evidence="10 11" id="KW-0119">Carbohydrate metabolism</keyword>
<comment type="cofactor">
    <cofactor evidence="3">
        <name>Co(2+)</name>
        <dbReference type="ChEBI" id="CHEBI:48828"/>
    </cofactor>
</comment>
<accession>A0ABV5WNT5</accession>
<comment type="caution">
    <text evidence="12">The sequence shown here is derived from an EMBL/GenBank/DDBJ whole genome shotgun (WGS) entry which is preliminary data.</text>
</comment>
<evidence type="ECO:0000256" key="11">
    <source>
        <dbReference type="PIRNR" id="PIRNR001461"/>
    </source>
</evidence>
<dbReference type="InterPro" id="IPR011060">
    <property type="entry name" value="RibuloseP-bd_barrel"/>
</dbReference>
<dbReference type="PROSITE" id="PS01085">
    <property type="entry name" value="RIBUL_P_3_EPIMER_1"/>
    <property type="match status" value="1"/>
</dbReference>
<evidence type="ECO:0000256" key="9">
    <source>
        <dbReference type="ARBA" id="ARBA00023235"/>
    </source>
</evidence>
<dbReference type="InterPro" id="IPR000056">
    <property type="entry name" value="Ribul_P_3_epim-like"/>
</dbReference>
<dbReference type="PIRSF" id="PIRSF001461">
    <property type="entry name" value="RPE"/>
    <property type="match status" value="1"/>
</dbReference>
<comment type="pathway">
    <text evidence="10">Carbohydrate degradation.</text>
</comment>
<dbReference type="EC" id="5.1.3.1" evidence="7 10"/>
<feature type="active site" description="Proton acceptor" evidence="10">
    <location>
        <position position="34"/>
    </location>
</feature>
<comment type="cofactor">
    <cofactor evidence="2">
        <name>Mn(2+)</name>
        <dbReference type="ChEBI" id="CHEBI:29035"/>
    </cofactor>
</comment>
<comment type="similarity">
    <text evidence="6 10 11">Belongs to the ribulose-phosphate 3-epimerase family.</text>
</comment>
<evidence type="ECO:0000256" key="6">
    <source>
        <dbReference type="ARBA" id="ARBA00009541"/>
    </source>
</evidence>
<dbReference type="PANTHER" id="PTHR11749">
    <property type="entry name" value="RIBULOSE-5-PHOSPHATE-3-EPIMERASE"/>
    <property type="match status" value="1"/>
</dbReference>
<evidence type="ECO:0000256" key="2">
    <source>
        <dbReference type="ARBA" id="ARBA00001936"/>
    </source>
</evidence>
<dbReference type="EMBL" id="JBHMAF010000196">
    <property type="protein sequence ID" value="MFB9762257.1"/>
    <property type="molecule type" value="Genomic_DNA"/>
</dbReference>
<dbReference type="InterPro" id="IPR026019">
    <property type="entry name" value="Ribul_P_3_epim"/>
</dbReference>
<dbReference type="GO" id="GO:0004750">
    <property type="term" value="F:D-ribulose-phosphate 3-epimerase activity"/>
    <property type="evidence" value="ECO:0007669"/>
    <property type="project" value="UniProtKB-EC"/>
</dbReference>
<feature type="binding site" evidence="10">
    <location>
        <position position="174"/>
    </location>
    <ligand>
        <name>a divalent metal cation</name>
        <dbReference type="ChEBI" id="CHEBI:60240"/>
    </ligand>
</feature>
<comment type="function">
    <text evidence="10">Catalyzes the reversible epimerization of D-ribulose 5-phosphate to D-xylulose 5-phosphate.</text>
</comment>
<evidence type="ECO:0000256" key="5">
    <source>
        <dbReference type="ARBA" id="ARBA00001954"/>
    </source>
</evidence>
<dbReference type="InterPro" id="IPR013785">
    <property type="entry name" value="Aldolase_TIM"/>
</dbReference>
<proteinExistence type="inferred from homology"/>
<dbReference type="SUPFAM" id="SSF51366">
    <property type="entry name" value="Ribulose-phoshate binding barrel"/>
    <property type="match status" value="1"/>
</dbReference>
<feature type="binding site" evidence="10">
    <location>
        <position position="65"/>
    </location>
    <ligand>
        <name>a divalent metal cation</name>
        <dbReference type="ChEBI" id="CHEBI:60240"/>
    </ligand>
</feature>
<feature type="binding site" evidence="10">
    <location>
        <position position="34"/>
    </location>
    <ligand>
        <name>a divalent metal cation</name>
        <dbReference type="ChEBI" id="CHEBI:60240"/>
    </ligand>
</feature>
<evidence type="ECO:0000313" key="12">
    <source>
        <dbReference type="EMBL" id="MFB9762257.1"/>
    </source>
</evidence>
<dbReference type="NCBIfam" id="NF004076">
    <property type="entry name" value="PRK05581.1-4"/>
    <property type="match status" value="1"/>
</dbReference>
<evidence type="ECO:0000256" key="10">
    <source>
        <dbReference type="HAMAP-Rule" id="MF_02227"/>
    </source>
</evidence>
<name>A0ABV5WNT5_9BACI</name>
<dbReference type="CDD" id="cd00429">
    <property type="entry name" value="RPE"/>
    <property type="match status" value="1"/>
</dbReference>
<evidence type="ECO:0000256" key="3">
    <source>
        <dbReference type="ARBA" id="ARBA00001941"/>
    </source>
</evidence>
<dbReference type="RefSeq" id="WP_379952333.1">
    <property type="nucleotide sequence ID" value="NZ_JBHMAF010000196.1"/>
</dbReference>
<comment type="cofactor">
    <cofactor evidence="4">
        <name>Zn(2+)</name>
        <dbReference type="ChEBI" id="CHEBI:29105"/>
    </cofactor>
</comment>
<dbReference type="Gene3D" id="3.20.20.70">
    <property type="entry name" value="Aldolase class I"/>
    <property type="match status" value="1"/>
</dbReference>
<feature type="binding site" evidence="10">
    <location>
        <position position="65"/>
    </location>
    <ligand>
        <name>substrate</name>
    </ligand>
</feature>
<organism evidence="12 13">
    <name type="scientific">Ectobacillus funiculus</name>
    <dbReference type="NCBI Taxonomy" id="137993"/>
    <lineage>
        <taxon>Bacteria</taxon>
        <taxon>Bacillati</taxon>
        <taxon>Bacillota</taxon>
        <taxon>Bacilli</taxon>
        <taxon>Bacillales</taxon>
        <taxon>Bacillaceae</taxon>
        <taxon>Ectobacillus</taxon>
    </lineage>
</organism>
<keyword evidence="13" id="KW-1185">Reference proteome</keyword>
<keyword evidence="9 10" id="KW-0413">Isomerase</keyword>
<evidence type="ECO:0000256" key="8">
    <source>
        <dbReference type="ARBA" id="ARBA00022723"/>
    </source>
</evidence>
<feature type="binding site" evidence="10">
    <location>
        <begin position="141"/>
        <end position="144"/>
    </location>
    <ligand>
        <name>substrate</name>
    </ligand>
</feature>
<evidence type="ECO:0000256" key="4">
    <source>
        <dbReference type="ARBA" id="ARBA00001947"/>
    </source>
</evidence>
<feature type="binding site" evidence="10">
    <location>
        <position position="7"/>
    </location>
    <ligand>
        <name>substrate</name>
    </ligand>
</feature>
<evidence type="ECO:0000256" key="1">
    <source>
        <dbReference type="ARBA" id="ARBA00001782"/>
    </source>
</evidence>
<feature type="binding site" evidence="10">
    <location>
        <begin position="196"/>
        <end position="197"/>
    </location>
    <ligand>
        <name>substrate</name>
    </ligand>
</feature>
<comment type="cofactor">
    <cofactor evidence="5">
        <name>Fe(2+)</name>
        <dbReference type="ChEBI" id="CHEBI:29033"/>
    </cofactor>
</comment>
<keyword evidence="8 10" id="KW-0479">Metal-binding</keyword>
<evidence type="ECO:0000256" key="7">
    <source>
        <dbReference type="ARBA" id="ARBA00013188"/>
    </source>
</evidence>
<reference evidence="12 13" key="1">
    <citation type="submission" date="2024-09" db="EMBL/GenBank/DDBJ databases">
        <authorList>
            <person name="Sun Q."/>
            <person name="Mori K."/>
        </authorList>
    </citation>
    <scope>NUCLEOTIDE SEQUENCE [LARGE SCALE GENOMIC DNA]</scope>
    <source>
        <strain evidence="12 13">JCM 11201</strain>
    </source>
</reference>
<dbReference type="PROSITE" id="PS01086">
    <property type="entry name" value="RIBUL_P_3_EPIMER_2"/>
    <property type="match status" value="1"/>
</dbReference>
<feature type="binding site" evidence="10">
    <location>
        <position position="32"/>
    </location>
    <ligand>
        <name>a divalent metal cation</name>
        <dbReference type="ChEBI" id="CHEBI:60240"/>
    </ligand>
</feature>
<dbReference type="NCBIfam" id="TIGR01163">
    <property type="entry name" value="rpe"/>
    <property type="match status" value="1"/>
</dbReference>
<dbReference type="Pfam" id="PF00834">
    <property type="entry name" value="Ribul_P_3_epim"/>
    <property type="match status" value="1"/>
</dbReference>
<gene>
    <name evidence="10 12" type="primary">rpe</name>
    <name evidence="12" type="ORF">ACFFMS_28955</name>
</gene>
<protein>
    <recommendedName>
        <fullName evidence="7 10">Ribulose-phosphate 3-epimerase</fullName>
        <ecNumber evidence="7 10">5.1.3.1</ecNumber>
    </recommendedName>
</protein>
<feature type="binding site" evidence="10">
    <location>
        <begin position="174"/>
        <end position="176"/>
    </location>
    <ligand>
        <name>substrate</name>
    </ligand>
</feature>